<protein>
    <submittedName>
        <fullName evidence="2">Uncharacterized protein</fullName>
    </submittedName>
</protein>
<proteinExistence type="predicted"/>
<dbReference type="InterPro" id="IPR038468">
    <property type="entry name" value="MmpS_C"/>
</dbReference>
<keyword evidence="3" id="KW-1185">Reference proteome</keyword>
<reference evidence="2" key="1">
    <citation type="submission" date="2023-03" db="EMBL/GenBank/DDBJ databases">
        <title>Amycolatopsis taiwanensis NBRC 103393.</title>
        <authorList>
            <person name="Ichikawa N."/>
            <person name="Sato H."/>
            <person name="Tonouchi N."/>
        </authorList>
    </citation>
    <scope>NUCLEOTIDE SEQUENCE</scope>
    <source>
        <strain evidence="2">NBRC 103393</strain>
    </source>
</reference>
<comment type="caution">
    <text evidence="2">The sequence shown here is derived from an EMBL/GenBank/DDBJ whole genome shotgun (WGS) entry which is preliminary data.</text>
</comment>
<feature type="region of interest" description="Disordered" evidence="1">
    <location>
        <begin position="65"/>
        <end position="84"/>
    </location>
</feature>
<evidence type="ECO:0000256" key="1">
    <source>
        <dbReference type="SAM" id="MobiDB-lite"/>
    </source>
</evidence>
<dbReference type="Proteomes" id="UP001165136">
    <property type="component" value="Unassembled WGS sequence"/>
</dbReference>
<accession>A0A9W6VGX0</accession>
<sequence length="84" mass="8940">MSGTATVHTLTYVIDGKSTDEHEITLPWQMTFTFPYGTGRHEWRLVLTNSDGTVNATATVDGQLMTNSSGSGGGTLNLDGNFTG</sequence>
<gene>
    <name evidence="2" type="ORF">Atai01_30480</name>
</gene>
<dbReference type="Gene3D" id="2.60.40.2880">
    <property type="entry name" value="MmpS1-5, C-terminal soluble domain"/>
    <property type="match status" value="1"/>
</dbReference>
<dbReference type="AlphaFoldDB" id="A0A9W6VGX0"/>
<dbReference type="EMBL" id="BSTI01000006">
    <property type="protein sequence ID" value="GLY66429.1"/>
    <property type="molecule type" value="Genomic_DNA"/>
</dbReference>
<evidence type="ECO:0000313" key="2">
    <source>
        <dbReference type="EMBL" id="GLY66429.1"/>
    </source>
</evidence>
<name>A0A9W6VGX0_9PSEU</name>
<organism evidence="2 3">
    <name type="scientific">Amycolatopsis taiwanensis</name>
    <dbReference type="NCBI Taxonomy" id="342230"/>
    <lineage>
        <taxon>Bacteria</taxon>
        <taxon>Bacillati</taxon>
        <taxon>Actinomycetota</taxon>
        <taxon>Actinomycetes</taxon>
        <taxon>Pseudonocardiales</taxon>
        <taxon>Pseudonocardiaceae</taxon>
        <taxon>Amycolatopsis</taxon>
    </lineage>
</organism>
<evidence type="ECO:0000313" key="3">
    <source>
        <dbReference type="Proteomes" id="UP001165136"/>
    </source>
</evidence>